<dbReference type="SUPFAM" id="SSF69318">
    <property type="entry name" value="Integrin alpha N-terminal domain"/>
    <property type="match status" value="3"/>
</dbReference>
<comment type="caution">
    <text evidence="3">The sequence shown here is derived from an EMBL/GenBank/DDBJ whole genome shotgun (WGS) entry which is preliminary data.</text>
</comment>
<dbReference type="Gene3D" id="2.130.10.130">
    <property type="entry name" value="Integrin alpha, N-terminal"/>
    <property type="match status" value="4"/>
</dbReference>
<dbReference type="PANTHER" id="PTHR16026">
    <property type="entry name" value="CARTILAGE ACIDIC PROTEIN 1"/>
    <property type="match status" value="1"/>
</dbReference>
<dbReference type="Proteomes" id="UP000295468">
    <property type="component" value="Unassembled WGS sequence"/>
</dbReference>
<dbReference type="Pfam" id="PF07593">
    <property type="entry name" value="UnbV_ASPIC"/>
    <property type="match status" value="1"/>
</dbReference>
<feature type="domain" description="ASPIC/UnbV" evidence="2">
    <location>
        <begin position="527"/>
        <end position="593"/>
    </location>
</feature>
<dbReference type="EMBL" id="SNYI01000001">
    <property type="protein sequence ID" value="TDQ33254.1"/>
    <property type="molecule type" value="Genomic_DNA"/>
</dbReference>
<dbReference type="InterPro" id="IPR028994">
    <property type="entry name" value="Integrin_alpha_N"/>
</dbReference>
<sequence length="1101" mass="122017">MIKYIRLIILMGLLLGSCEEKKQKLFTRVEPSISGIDFQNRLEDTPELNILTYLYYYNGGGVAISDFNNDGLKDIYFTANQGSDALYINKGNFKFREVSAAAGLENSTGWTTGVTHVDINDDGLQDLYISKVANYLNLEGHNLLYVNQGMDEKGIPVFREEAALYGLDFSGFSTQAAFFDYDLDNDLDLFLMNHSVYPNRNYGKGSMREVPDPGSGDRLYRNDNGTYTDVSEAAGIFSGKIGYGLGLAISDTNNDGYPDIYIGNDFFENDYFYINQGDGTFKEIISLDDTHLGHTSHFSMGNDIADLDNDGLPEIISLDMLPEDLETFKTSGAEYAYPTYELYLKNGYRPQYMQNTVHQNLGNDRYSEVGQISGLAATDWSWAPLAADYDNDGDKDVFISNGIKGATNDMDFINFIANDNIQKRLSKGMSAEEMEFIKEIPQKKVPNYFFANNGDLQFEDVTEKWVNIAASFSNGSSYADLDNDGDLDLVINNVDAPATLLRNSSEQFPGHSFSKIHLSGPAGNGRGIGAKVYAYAAGKLQVAENYNSRGYLSAVPNELHFGLGKANAPDSLLIVWPGGKFETLRTIPENHTVKVKYENAGGNYYSDRGRTSHRLLSPIPSPLDFTHRESTTLDFNREPLAPVAGSHEGPALAAADINQDGMEDLFICGAKNQASVLYLQDTDGSFRQIQQDLFEAHYLSEDTAALFFDADADGFPDLLVASGGNEFRNGTALKPRLYRNKNGTLEYDDTEFQGIEINASSVSVTDLEGDGDLDVLITSDQVPGNYGKTPEQLLFRNDGTGHFEKVNDKAFAPLQQLGNVKDVHWSDLDGNGYEDLIAVGHWMPVSILMNDGKSLQLQQNNGLSHTAGLWNTIHVADLDRDGDLDLVAGNWGENSRLSASPDQPMRLYRADFDNNGSVESILTYYYRGKETTLASKDELVKQLPHLNKEFLSYADFAKASMEDIFTREKLSRADKKNVHLLSSSVFLNNGDNSFSRQKLPRQAQVSSVHDMILEDFDKDGAIDIFIGGNTLEISTQLGRMDALHGLILFNDKSGRFLISERSGTGLSGPVRDLLRIDIGKRPHYIAGMNNQKPVFLTTDQK</sequence>
<keyword evidence="4" id="KW-1185">Reference proteome</keyword>
<dbReference type="PANTHER" id="PTHR16026:SF0">
    <property type="entry name" value="CARTILAGE ACIDIC PROTEIN 1"/>
    <property type="match status" value="1"/>
</dbReference>
<dbReference type="Pfam" id="PF13517">
    <property type="entry name" value="FG-GAP_3"/>
    <property type="match status" value="5"/>
</dbReference>
<dbReference type="AlphaFoldDB" id="A0A4R6TNW0"/>
<proteinExistence type="predicted"/>
<gene>
    <name evidence="3" type="ORF">CLV82_1092</name>
</gene>
<evidence type="ECO:0000313" key="3">
    <source>
        <dbReference type="EMBL" id="TDQ33254.1"/>
    </source>
</evidence>
<dbReference type="InterPro" id="IPR013517">
    <property type="entry name" value="FG-GAP"/>
</dbReference>
<organism evidence="3 4">
    <name type="scientific">Zeaxanthinibacter enoshimensis</name>
    <dbReference type="NCBI Taxonomy" id="392009"/>
    <lineage>
        <taxon>Bacteria</taxon>
        <taxon>Pseudomonadati</taxon>
        <taxon>Bacteroidota</taxon>
        <taxon>Flavobacteriia</taxon>
        <taxon>Flavobacteriales</taxon>
        <taxon>Flavobacteriaceae</taxon>
        <taxon>Zeaxanthinibacter</taxon>
    </lineage>
</organism>
<dbReference type="OrthoDB" id="9816120at2"/>
<dbReference type="PROSITE" id="PS51257">
    <property type="entry name" value="PROKAR_LIPOPROTEIN"/>
    <property type="match status" value="1"/>
</dbReference>
<name>A0A4R6TNW0_9FLAO</name>
<dbReference type="InterPro" id="IPR011519">
    <property type="entry name" value="UnbV_ASPIC"/>
</dbReference>
<evidence type="ECO:0000259" key="2">
    <source>
        <dbReference type="Pfam" id="PF07593"/>
    </source>
</evidence>
<evidence type="ECO:0000313" key="4">
    <source>
        <dbReference type="Proteomes" id="UP000295468"/>
    </source>
</evidence>
<dbReference type="RefSeq" id="WP_133643256.1">
    <property type="nucleotide sequence ID" value="NZ_SNYI01000001.1"/>
</dbReference>
<dbReference type="InterPro" id="IPR027039">
    <property type="entry name" value="Crtac1"/>
</dbReference>
<accession>A0A4R6TNW0</accession>
<reference evidence="3 4" key="1">
    <citation type="submission" date="2019-03" db="EMBL/GenBank/DDBJ databases">
        <title>Genomic Encyclopedia of Archaeal and Bacterial Type Strains, Phase II (KMG-II): from individual species to whole genera.</title>
        <authorList>
            <person name="Goeker M."/>
        </authorList>
    </citation>
    <scope>NUCLEOTIDE SEQUENCE [LARGE SCALE GENOMIC DNA]</scope>
    <source>
        <strain evidence="3 4">DSM 18435</strain>
    </source>
</reference>
<evidence type="ECO:0000256" key="1">
    <source>
        <dbReference type="ARBA" id="ARBA00022729"/>
    </source>
</evidence>
<keyword evidence="1" id="KW-0732">Signal</keyword>
<protein>
    <submittedName>
        <fullName evidence="3">VCBS repeat protein</fullName>
    </submittedName>
</protein>